<dbReference type="Gene3D" id="2.70.150.10">
    <property type="entry name" value="Calcium-transporting ATPase, cytoplasmic transduction domain A"/>
    <property type="match status" value="1"/>
</dbReference>
<dbReference type="RefSeq" id="WP_186336508.1">
    <property type="nucleotide sequence ID" value="NZ_CP019893.1"/>
</dbReference>
<dbReference type="GO" id="GO:0055070">
    <property type="term" value="P:copper ion homeostasis"/>
    <property type="evidence" value="ECO:0007669"/>
    <property type="project" value="TreeGrafter"/>
</dbReference>
<dbReference type="SUPFAM" id="SSF81660">
    <property type="entry name" value="Metal cation-transporting ATPase, ATP-binding domain N"/>
    <property type="match status" value="1"/>
</dbReference>
<evidence type="ECO:0000256" key="7">
    <source>
        <dbReference type="ARBA" id="ARBA00022967"/>
    </source>
</evidence>
<evidence type="ECO:0000256" key="8">
    <source>
        <dbReference type="ARBA" id="ARBA00022989"/>
    </source>
</evidence>
<feature type="transmembrane region" description="Helical" evidence="11">
    <location>
        <begin position="225"/>
        <end position="246"/>
    </location>
</feature>
<evidence type="ECO:0000256" key="6">
    <source>
        <dbReference type="ARBA" id="ARBA00022840"/>
    </source>
</evidence>
<dbReference type="Pfam" id="PF00122">
    <property type="entry name" value="E1-E2_ATPase"/>
    <property type="match status" value="1"/>
</dbReference>
<accession>A0A2Z2HTI9</accession>
<dbReference type="GO" id="GO:0016020">
    <property type="term" value="C:membrane"/>
    <property type="evidence" value="ECO:0007669"/>
    <property type="project" value="InterPro"/>
</dbReference>
<dbReference type="InterPro" id="IPR008250">
    <property type="entry name" value="ATPase_P-typ_transduc_dom_A_sf"/>
</dbReference>
<dbReference type="InterPro" id="IPR059000">
    <property type="entry name" value="ATPase_P-type_domA"/>
</dbReference>
<dbReference type="GeneID" id="32893732"/>
<dbReference type="InterPro" id="IPR036163">
    <property type="entry name" value="HMA_dom_sf"/>
</dbReference>
<evidence type="ECO:0000256" key="10">
    <source>
        <dbReference type="SAM" id="MobiDB-lite"/>
    </source>
</evidence>
<dbReference type="GO" id="GO:0012505">
    <property type="term" value="C:endomembrane system"/>
    <property type="evidence" value="ECO:0007669"/>
    <property type="project" value="UniProtKB-SubCell"/>
</dbReference>
<dbReference type="GO" id="GO:0043682">
    <property type="term" value="F:P-type divalent copper transporter activity"/>
    <property type="evidence" value="ECO:0007669"/>
    <property type="project" value="TreeGrafter"/>
</dbReference>
<keyword evidence="9 11" id="KW-0472">Membrane</keyword>
<dbReference type="Pfam" id="PF00403">
    <property type="entry name" value="HMA"/>
    <property type="match status" value="1"/>
</dbReference>
<keyword evidence="7" id="KW-1278">Translocase</keyword>
<dbReference type="KEGG" id="naj:B1756_06595"/>
<dbReference type="OrthoDB" id="8588at2157"/>
<evidence type="ECO:0000313" key="13">
    <source>
        <dbReference type="EMBL" id="ARS89445.1"/>
    </source>
</evidence>
<sequence length="878" mass="90809">MTESESTPVRCACCGEPLDSPADDSAAPSGYCSSGCRDVATALGDAPDRRADATVLQSEPGDETVGPAHEGLVRTYLRVDGTYAATCEAYLESAAESLEGVVDASASYVTETVRVDHDPDLVSPADLEVALTRLGYTAYIRDEATGGPTEGDSSRDGDASSPTTGACVDSQAGAETRAVNEPDSETGAETGADTRTVPDSATPPREQVSRDLRERRSADVLELRYVLGVVFGGFLLVPYAAVFYPVYLASFSDWGVLAHYSTFEDFGGVAVVPVLLVVTGAVLYLAGMPLLRGAYVSLRLRRPNAHLLAALTIVAAFAYGTLAFAAGRLDVYYDVTIVVAAVVVAAIYYESAVKRHASDRLTDLTSSRVAHARRYADDGTTETVPVDDVAPGDHLLVRAGERIPVDGWLLEGSCTVAETVVTGESLPVPKEPGDDLVGGSVVRSDAAIIAVGDAPSSRIDRLTESVWDVQSATHGVGRQVDAVAAILAPIVLAAGALVAAGSYALGADVTNAALAGLLAIVVVSPWALAFAPPITVAQHVREALESGIVVFDESIFERLREVDVVVFDKTGTLTTGEMVVHETDAPDDLFAAAAALEDRAAHPAARAVAAAVDDETRATVTVEDFESNARGVAGVVDGQQVLVGHPDEFRDRGWELSSTLAERLERVRESGRLPVVVGRDGTAEGLVVVGDEPRAAWDDALEGLAETGVDVVVLTGDDATAAATFEAHPAVTYVFAGVSPAGKTAAVRRLQEPGVGGKQNPEQAPEPATVAMVGDGTNDGPALAAADLGIALGSGTALASEAADLAILEDDLAGVSRAFRLASAARSRLRRTAALAFTYNVVVIPIALAGVMTPLFATGAAALTAGLVAASASRPLLE</sequence>
<evidence type="ECO:0000256" key="11">
    <source>
        <dbReference type="SAM" id="Phobius"/>
    </source>
</evidence>
<dbReference type="EMBL" id="CP019893">
    <property type="protein sequence ID" value="ARS89445.1"/>
    <property type="molecule type" value="Genomic_DNA"/>
</dbReference>
<feature type="transmembrane region" description="Helical" evidence="11">
    <location>
        <begin position="307"/>
        <end position="325"/>
    </location>
</feature>
<dbReference type="GO" id="GO:0016887">
    <property type="term" value="F:ATP hydrolysis activity"/>
    <property type="evidence" value="ECO:0007669"/>
    <property type="project" value="InterPro"/>
</dbReference>
<dbReference type="PRINTS" id="PR00119">
    <property type="entry name" value="CATATPASE"/>
</dbReference>
<keyword evidence="5" id="KW-0547">Nucleotide-binding</keyword>
<dbReference type="InterPro" id="IPR001757">
    <property type="entry name" value="P_typ_ATPase"/>
</dbReference>
<dbReference type="GO" id="GO:0005524">
    <property type="term" value="F:ATP binding"/>
    <property type="evidence" value="ECO:0007669"/>
    <property type="project" value="UniProtKB-KW"/>
</dbReference>
<evidence type="ECO:0000256" key="1">
    <source>
        <dbReference type="ARBA" id="ARBA00004127"/>
    </source>
</evidence>
<dbReference type="InterPro" id="IPR044492">
    <property type="entry name" value="P_typ_ATPase_HD_dom"/>
</dbReference>
<dbReference type="PANTHER" id="PTHR43520:SF8">
    <property type="entry name" value="P-TYPE CU(+) TRANSPORTER"/>
    <property type="match status" value="1"/>
</dbReference>
<dbReference type="NCBIfam" id="TIGR01525">
    <property type="entry name" value="ATPase-IB_hvy"/>
    <property type="match status" value="1"/>
</dbReference>
<dbReference type="SFLD" id="SFLDG00002">
    <property type="entry name" value="C1.7:_P-type_atpase_like"/>
    <property type="match status" value="1"/>
</dbReference>
<dbReference type="InterPro" id="IPR018303">
    <property type="entry name" value="ATPase_P-typ_P_site"/>
</dbReference>
<dbReference type="GO" id="GO:0005507">
    <property type="term" value="F:copper ion binding"/>
    <property type="evidence" value="ECO:0007669"/>
    <property type="project" value="TreeGrafter"/>
</dbReference>
<dbReference type="SFLD" id="SFLDS00003">
    <property type="entry name" value="Haloacid_Dehalogenase"/>
    <property type="match status" value="1"/>
</dbReference>
<proteinExistence type="inferred from homology"/>
<dbReference type="InterPro" id="IPR023214">
    <property type="entry name" value="HAD_sf"/>
</dbReference>
<evidence type="ECO:0000256" key="4">
    <source>
        <dbReference type="ARBA" id="ARBA00022723"/>
    </source>
</evidence>
<keyword evidence="3 11" id="KW-0812">Transmembrane</keyword>
<dbReference type="PROSITE" id="PS50846">
    <property type="entry name" value="HMA_2"/>
    <property type="match status" value="1"/>
</dbReference>
<dbReference type="InterPro" id="IPR006121">
    <property type="entry name" value="HMA_dom"/>
</dbReference>
<dbReference type="Gene3D" id="3.40.1110.10">
    <property type="entry name" value="Calcium-transporting ATPase, cytoplasmic domain N"/>
    <property type="match status" value="1"/>
</dbReference>
<feature type="transmembrane region" description="Helical" evidence="11">
    <location>
        <begin position="266"/>
        <end position="286"/>
    </location>
</feature>
<feature type="transmembrane region" description="Helical" evidence="11">
    <location>
        <begin position="482"/>
        <end position="506"/>
    </location>
</feature>
<dbReference type="CDD" id="cd00371">
    <property type="entry name" value="HMA"/>
    <property type="match status" value="1"/>
</dbReference>
<feature type="region of interest" description="Disordered" evidence="10">
    <location>
        <begin position="142"/>
        <end position="213"/>
    </location>
</feature>
<evidence type="ECO:0000256" key="9">
    <source>
        <dbReference type="ARBA" id="ARBA00023136"/>
    </source>
</evidence>
<evidence type="ECO:0000256" key="5">
    <source>
        <dbReference type="ARBA" id="ARBA00022741"/>
    </source>
</evidence>
<dbReference type="InterPro" id="IPR027256">
    <property type="entry name" value="P-typ_ATPase_IB"/>
</dbReference>
<comment type="subcellular location">
    <subcellularLocation>
        <location evidence="1">Endomembrane system</location>
        <topology evidence="1">Multi-pass membrane protein</topology>
    </subcellularLocation>
</comment>
<dbReference type="AlphaFoldDB" id="A0A2Z2HTI9"/>
<dbReference type="SUPFAM" id="SSF56784">
    <property type="entry name" value="HAD-like"/>
    <property type="match status" value="1"/>
</dbReference>
<dbReference type="InterPro" id="IPR036412">
    <property type="entry name" value="HAD-like_sf"/>
</dbReference>
<keyword evidence="6" id="KW-0067">ATP-binding</keyword>
<dbReference type="Gene3D" id="3.30.70.100">
    <property type="match status" value="1"/>
</dbReference>
<keyword evidence="14" id="KW-1185">Reference proteome</keyword>
<dbReference type="NCBIfam" id="TIGR01494">
    <property type="entry name" value="ATPase_P-type"/>
    <property type="match status" value="1"/>
</dbReference>
<dbReference type="PANTHER" id="PTHR43520">
    <property type="entry name" value="ATP7, ISOFORM B"/>
    <property type="match status" value="1"/>
</dbReference>
<dbReference type="SFLD" id="SFLDF00027">
    <property type="entry name" value="p-type_atpase"/>
    <property type="match status" value="1"/>
</dbReference>
<evidence type="ECO:0000313" key="14">
    <source>
        <dbReference type="Proteomes" id="UP000250088"/>
    </source>
</evidence>
<dbReference type="SUPFAM" id="SSF81653">
    <property type="entry name" value="Calcium ATPase, transduction domain A"/>
    <property type="match status" value="1"/>
</dbReference>
<dbReference type="InterPro" id="IPR023299">
    <property type="entry name" value="ATPase_P-typ_cyto_dom_N"/>
</dbReference>
<evidence type="ECO:0000259" key="12">
    <source>
        <dbReference type="PROSITE" id="PS50846"/>
    </source>
</evidence>
<name>A0A2Z2HTI9_9EURY</name>
<keyword evidence="8 11" id="KW-1133">Transmembrane helix</keyword>
<dbReference type="PROSITE" id="PS00154">
    <property type="entry name" value="ATPASE_E1_E2"/>
    <property type="match status" value="1"/>
</dbReference>
<feature type="transmembrane region" description="Helical" evidence="11">
    <location>
        <begin position="331"/>
        <end position="349"/>
    </location>
</feature>
<feature type="transmembrane region" description="Helical" evidence="11">
    <location>
        <begin position="833"/>
        <end position="852"/>
    </location>
</feature>
<dbReference type="Pfam" id="PF00702">
    <property type="entry name" value="Hydrolase"/>
    <property type="match status" value="1"/>
</dbReference>
<dbReference type="Gene3D" id="3.40.50.1000">
    <property type="entry name" value="HAD superfamily/HAD-like"/>
    <property type="match status" value="1"/>
</dbReference>
<keyword evidence="4" id="KW-0479">Metal-binding</keyword>
<dbReference type="Proteomes" id="UP000250088">
    <property type="component" value="Chromosome"/>
</dbReference>
<evidence type="ECO:0000256" key="3">
    <source>
        <dbReference type="ARBA" id="ARBA00022692"/>
    </source>
</evidence>
<reference evidence="14" key="1">
    <citation type="submission" date="2017-02" db="EMBL/GenBank/DDBJ databases">
        <title>Natronthermophilus aegyptiacus gen. nov.,sp. nov., an aerobic, extremely halophilic alkalithermophilic archaeon isolated from the athalassohaline Wadi An Natrun, Egypt.</title>
        <authorList>
            <person name="Zhao B."/>
        </authorList>
    </citation>
    <scope>NUCLEOTIDE SEQUENCE [LARGE SCALE GENOMIC DNA]</scope>
    <source>
        <strain evidence="14">JW/NM-HA 15</strain>
    </source>
</reference>
<gene>
    <name evidence="13" type="ORF">B1756_06595</name>
</gene>
<feature type="transmembrane region" description="Helical" evidence="11">
    <location>
        <begin position="512"/>
        <end position="531"/>
    </location>
</feature>
<comment type="similarity">
    <text evidence="2">Belongs to the cation transport ATPase (P-type) (TC 3.A.3) family. Type IB subfamily.</text>
</comment>
<organism evidence="13 14">
    <name type="scientific">Natrarchaeobaculum aegyptiacum</name>
    <dbReference type="NCBI Taxonomy" id="745377"/>
    <lineage>
        <taxon>Archaea</taxon>
        <taxon>Methanobacteriati</taxon>
        <taxon>Methanobacteriota</taxon>
        <taxon>Stenosarchaea group</taxon>
        <taxon>Halobacteria</taxon>
        <taxon>Halobacteriales</taxon>
        <taxon>Natrialbaceae</taxon>
        <taxon>Natrarchaeobaculum</taxon>
    </lineage>
</organism>
<feature type="domain" description="HMA" evidence="12">
    <location>
        <begin position="73"/>
        <end position="139"/>
    </location>
</feature>
<protein>
    <submittedName>
        <fullName evidence="13">ATPase P</fullName>
    </submittedName>
</protein>
<evidence type="ECO:0000256" key="2">
    <source>
        <dbReference type="ARBA" id="ARBA00006024"/>
    </source>
</evidence>
<dbReference type="SUPFAM" id="SSF55008">
    <property type="entry name" value="HMA, heavy metal-associated domain"/>
    <property type="match status" value="1"/>
</dbReference>